<evidence type="ECO:0000256" key="4">
    <source>
        <dbReference type="ARBA" id="ARBA00016218"/>
    </source>
</evidence>
<dbReference type="GO" id="GO:0003848">
    <property type="term" value="F:2-amino-4-hydroxy-6-hydroxymethyldihydropteridine diphosphokinase activity"/>
    <property type="evidence" value="ECO:0007669"/>
    <property type="project" value="UniProtKB-EC"/>
</dbReference>
<evidence type="ECO:0000256" key="12">
    <source>
        <dbReference type="ARBA" id="ARBA00033413"/>
    </source>
</evidence>
<dbReference type="GO" id="GO:0016301">
    <property type="term" value="F:kinase activity"/>
    <property type="evidence" value="ECO:0007669"/>
    <property type="project" value="UniProtKB-KW"/>
</dbReference>
<evidence type="ECO:0000256" key="6">
    <source>
        <dbReference type="ARBA" id="ARBA00022741"/>
    </source>
</evidence>
<dbReference type="RefSeq" id="WP_009142478.1">
    <property type="nucleotide sequence ID" value="NZ_GL830947.1"/>
</dbReference>
<evidence type="ECO:0000256" key="9">
    <source>
        <dbReference type="ARBA" id="ARBA00022909"/>
    </source>
</evidence>
<dbReference type="NCBIfam" id="TIGR01498">
    <property type="entry name" value="folK"/>
    <property type="match status" value="1"/>
</dbReference>
<evidence type="ECO:0000256" key="3">
    <source>
        <dbReference type="ARBA" id="ARBA00013253"/>
    </source>
</evidence>
<name>E8LHU0_SUCHY</name>
<dbReference type="PANTHER" id="PTHR43071:SF1">
    <property type="entry name" value="2-AMINO-4-HYDROXY-6-HYDROXYMETHYLDIHYDROPTERIDINE PYROPHOSPHOKINASE"/>
    <property type="match status" value="1"/>
</dbReference>
<evidence type="ECO:0000256" key="10">
    <source>
        <dbReference type="ARBA" id="ARBA00029409"/>
    </source>
</evidence>
<dbReference type="eggNOG" id="COG0801">
    <property type="taxonomic scope" value="Bacteria"/>
</dbReference>
<dbReference type="PROSITE" id="PS00794">
    <property type="entry name" value="HPPK"/>
    <property type="match status" value="1"/>
</dbReference>
<accession>E8LHU0</accession>
<dbReference type="SUPFAM" id="SSF55083">
    <property type="entry name" value="6-hydroxymethyl-7,8-dihydropterin pyrophosphokinase, HPPK"/>
    <property type="match status" value="1"/>
</dbReference>
<dbReference type="Gene3D" id="3.30.70.560">
    <property type="entry name" value="7,8-Dihydro-6-hydroxymethylpterin-pyrophosphokinase HPPK"/>
    <property type="match status" value="1"/>
</dbReference>
<dbReference type="HOGENOM" id="CLU_097916_1_2_6"/>
<proteinExistence type="inferred from homology"/>
<evidence type="ECO:0000259" key="13">
    <source>
        <dbReference type="PROSITE" id="PS00794"/>
    </source>
</evidence>
<evidence type="ECO:0000256" key="7">
    <source>
        <dbReference type="ARBA" id="ARBA00022777"/>
    </source>
</evidence>
<dbReference type="GO" id="GO:0046656">
    <property type="term" value="P:folic acid biosynthetic process"/>
    <property type="evidence" value="ECO:0007669"/>
    <property type="project" value="UniProtKB-KW"/>
</dbReference>
<evidence type="ECO:0000256" key="8">
    <source>
        <dbReference type="ARBA" id="ARBA00022840"/>
    </source>
</evidence>
<keyword evidence="6" id="KW-0547">Nucleotide-binding</keyword>
<dbReference type="EC" id="2.7.6.3" evidence="3"/>
<keyword evidence="5 14" id="KW-0808">Transferase</keyword>
<evidence type="ECO:0000256" key="5">
    <source>
        <dbReference type="ARBA" id="ARBA00022679"/>
    </source>
</evidence>
<reference evidence="14 15" key="1">
    <citation type="submission" date="2011-01" db="EMBL/GenBank/DDBJ databases">
        <authorList>
            <person name="Weinstock G."/>
            <person name="Sodergren E."/>
            <person name="Clifton S."/>
            <person name="Fulton L."/>
            <person name="Fulton B."/>
            <person name="Courtney L."/>
            <person name="Fronick C."/>
            <person name="Harrison M."/>
            <person name="Strong C."/>
            <person name="Farmer C."/>
            <person name="Delahaunty K."/>
            <person name="Markovic C."/>
            <person name="Hall O."/>
            <person name="Minx P."/>
            <person name="Tomlinson C."/>
            <person name="Mitreva M."/>
            <person name="Hou S."/>
            <person name="Chen J."/>
            <person name="Wollam A."/>
            <person name="Pepin K.H."/>
            <person name="Johnson M."/>
            <person name="Bhonagiri V."/>
            <person name="Zhang X."/>
            <person name="Suruliraj S."/>
            <person name="Warren W."/>
            <person name="Chinwalla A."/>
            <person name="Mardis E.R."/>
            <person name="Wilson R.K."/>
        </authorList>
    </citation>
    <scope>NUCLEOTIDE SEQUENCE [LARGE SCALE GENOMIC DNA]</scope>
    <source>
        <strain evidence="15">DSM 22608 / JCM 16073 / KCTC 15190 / YIT 12066</strain>
    </source>
</reference>
<comment type="caution">
    <text evidence="14">The sequence shown here is derived from an EMBL/GenBank/DDBJ whole genome shotgun (WGS) entry which is preliminary data.</text>
</comment>
<keyword evidence="7 14" id="KW-0418">Kinase</keyword>
<dbReference type="InterPro" id="IPR000550">
    <property type="entry name" value="Hppk"/>
</dbReference>
<organism evidence="14 15">
    <name type="scientific">Succinatimonas hippei (strain DSM 22608 / JCM 16073 / KCTC 15190 / YIT 12066)</name>
    <dbReference type="NCBI Taxonomy" id="762983"/>
    <lineage>
        <taxon>Bacteria</taxon>
        <taxon>Pseudomonadati</taxon>
        <taxon>Pseudomonadota</taxon>
        <taxon>Gammaproteobacteria</taxon>
        <taxon>Aeromonadales</taxon>
        <taxon>Succinivibrionaceae</taxon>
        <taxon>Succinatimonas</taxon>
    </lineage>
</organism>
<dbReference type="Pfam" id="PF01288">
    <property type="entry name" value="HPPK"/>
    <property type="match status" value="1"/>
</dbReference>
<dbReference type="CDD" id="cd00483">
    <property type="entry name" value="HPPK"/>
    <property type="match status" value="1"/>
</dbReference>
<evidence type="ECO:0000313" key="14">
    <source>
        <dbReference type="EMBL" id="EFY07912.1"/>
    </source>
</evidence>
<gene>
    <name evidence="14" type="primary">folK</name>
    <name evidence="14" type="ORF">HMPREF9444_00253</name>
</gene>
<sequence>MNRALISLGSNLGDSKATLKNALALLEQTPGIKVDKISSFYRTPPVGGVLQDDFINACALLSVTLNAHDLMQTLLNIEKEFKRERIIRWGPRTLDLDLIDFNGERSDDPFITLPHPRAYQRAFVLIPANEIAPDLLLGGKYSVQHYLKKLSENDIKGITKLSYAQ</sequence>
<dbReference type="OrthoDB" id="9808041at2"/>
<comment type="pathway">
    <text evidence="1">Cofactor biosynthesis; tetrahydrofolate biosynthesis; 2-amino-4-hydroxy-6-hydroxymethyl-7,8-dihydropteridine diphosphate from 7,8-dihydroneopterin triphosphate: step 4/4.</text>
</comment>
<dbReference type="STRING" id="762983.HMPREF9444_00253"/>
<evidence type="ECO:0000313" key="15">
    <source>
        <dbReference type="Proteomes" id="UP000018458"/>
    </source>
</evidence>
<dbReference type="UniPathway" id="UPA00077">
    <property type="reaction ID" value="UER00155"/>
</dbReference>
<evidence type="ECO:0000256" key="1">
    <source>
        <dbReference type="ARBA" id="ARBA00005051"/>
    </source>
</evidence>
<dbReference type="Proteomes" id="UP000018458">
    <property type="component" value="Unassembled WGS sequence"/>
</dbReference>
<dbReference type="PANTHER" id="PTHR43071">
    <property type="entry name" value="2-AMINO-4-HYDROXY-6-HYDROXYMETHYLDIHYDROPTERIDINE PYROPHOSPHOKINASE"/>
    <property type="match status" value="1"/>
</dbReference>
<keyword evidence="15" id="KW-1185">Reference proteome</keyword>
<feature type="domain" description="7,8-dihydro-6-hydroxymethylpterin-pyrophosphokinase" evidence="13">
    <location>
        <begin position="88"/>
        <end position="99"/>
    </location>
</feature>
<protein>
    <recommendedName>
        <fullName evidence="4">2-amino-4-hydroxy-6-hydroxymethyldihydropteridine pyrophosphokinase</fullName>
        <ecNumber evidence="3">2.7.6.3</ecNumber>
    </recommendedName>
    <alternativeName>
        <fullName evidence="11">6-hydroxymethyl-7,8-dihydropterin pyrophosphokinase</fullName>
    </alternativeName>
    <alternativeName>
        <fullName evidence="12">7,8-dihydro-6-hydroxymethylpterin-pyrophosphokinase</fullName>
    </alternativeName>
</protein>
<dbReference type="GO" id="GO:0046654">
    <property type="term" value="P:tetrahydrofolate biosynthetic process"/>
    <property type="evidence" value="ECO:0007669"/>
    <property type="project" value="UniProtKB-UniPathway"/>
</dbReference>
<evidence type="ECO:0000256" key="2">
    <source>
        <dbReference type="ARBA" id="ARBA00005810"/>
    </source>
</evidence>
<evidence type="ECO:0000256" key="11">
    <source>
        <dbReference type="ARBA" id="ARBA00029766"/>
    </source>
</evidence>
<keyword evidence="9" id="KW-0289">Folate biosynthesis</keyword>
<keyword evidence="8" id="KW-0067">ATP-binding</keyword>
<dbReference type="AlphaFoldDB" id="E8LHU0"/>
<dbReference type="InterPro" id="IPR035907">
    <property type="entry name" value="Hppk_sf"/>
</dbReference>
<comment type="function">
    <text evidence="10">Catalyzes the transfer of pyrophosphate from adenosine triphosphate (ATP) to 6-hydroxymethyl-7,8-dihydropterin, an enzymatic step in folate biosynthesis pathway.</text>
</comment>
<comment type="similarity">
    <text evidence="2">Belongs to the HPPK family.</text>
</comment>
<dbReference type="GO" id="GO:0005524">
    <property type="term" value="F:ATP binding"/>
    <property type="evidence" value="ECO:0007669"/>
    <property type="project" value="UniProtKB-KW"/>
</dbReference>
<dbReference type="EMBL" id="AEVO01000009">
    <property type="protein sequence ID" value="EFY07912.1"/>
    <property type="molecule type" value="Genomic_DNA"/>
</dbReference>